<keyword evidence="2" id="KW-1185">Reference proteome</keyword>
<evidence type="ECO:0000313" key="1">
    <source>
        <dbReference type="EMBL" id="CAI9606312.1"/>
    </source>
</evidence>
<accession>A0ABN9GA72</accession>
<comment type="caution">
    <text evidence="1">The sequence shown here is derived from an EMBL/GenBank/DDBJ whole genome shotgun (WGS) entry which is preliminary data.</text>
</comment>
<proteinExistence type="predicted"/>
<organism evidence="1 2">
    <name type="scientific">Staurois parvus</name>
    <dbReference type="NCBI Taxonomy" id="386267"/>
    <lineage>
        <taxon>Eukaryota</taxon>
        <taxon>Metazoa</taxon>
        <taxon>Chordata</taxon>
        <taxon>Craniata</taxon>
        <taxon>Vertebrata</taxon>
        <taxon>Euteleostomi</taxon>
        <taxon>Amphibia</taxon>
        <taxon>Batrachia</taxon>
        <taxon>Anura</taxon>
        <taxon>Neobatrachia</taxon>
        <taxon>Ranoidea</taxon>
        <taxon>Ranidae</taxon>
        <taxon>Staurois</taxon>
    </lineage>
</organism>
<evidence type="ECO:0000313" key="2">
    <source>
        <dbReference type="Proteomes" id="UP001162483"/>
    </source>
</evidence>
<reference evidence="1" key="1">
    <citation type="submission" date="2023-05" db="EMBL/GenBank/DDBJ databases">
        <authorList>
            <person name="Stuckert A."/>
        </authorList>
    </citation>
    <scope>NUCLEOTIDE SEQUENCE</scope>
</reference>
<dbReference type="EMBL" id="CATNWA010018265">
    <property type="protein sequence ID" value="CAI9606312.1"/>
    <property type="molecule type" value="Genomic_DNA"/>
</dbReference>
<name>A0ABN9GA72_9NEOB</name>
<sequence length="82" mass="9238">MQMLGHGNPFHEALYAMLLGLSEGHIKFGLQTVHFSIQLSTSAGCALQHALTLLCHFTWPITWWLSCCCSQLLLLWYNTTNS</sequence>
<dbReference type="Proteomes" id="UP001162483">
    <property type="component" value="Unassembled WGS sequence"/>
</dbReference>
<gene>
    <name evidence="1" type="ORF">SPARVUS_LOCUS13753038</name>
</gene>
<protein>
    <submittedName>
        <fullName evidence="1">Uncharacterized protein</fullName>
    </submittedName>
</protein>